<dbReference type="Pfam" id="PF08334">
    <property type="entry name" value="T2SSG"/>
    <property type="match status" value="1"/>
</dbReference>
<evidence type="ECO:0000259" key="2">
    <source>
        <dbReference type="Pfam" id="PF08334"/>
    </source>
</evidence>
<reference evidence="3 4" key="1">
    <citation type="submission" date="2021-04" db="EMBL/GenBank/DDBJ databases">
        <title>Genome analysis of Polyangium sp.</title>
        <authorList>
            <person name="Li Y."/>
            <person name="Wang J."/>
        </authorList>
    </citation>
    <scope>NUCLEOTIDE SEQUENCE [LARGE SCALE GENOMIC DNA]</scope>
    <source>
        <strain evidence="3 4">SDU14</strain>
    </source>
</reference>
<name>A0A9X4ARU7_9BACT</name>
<comment type="caution">
    <text evidence="3">The sequence shown here is derived from an EMBL/GenBank/DDBJ whole genome shotgun (WGS) entry which is preliminary data.</text>
</comment>
<evidence type="ECO:0000313" key="4">
    <source>
        <dbReference type="Proteomes" id="UP001151081"/>
    </source>
</evidence>
<dbReference type="Proteomes" id="UP001151081">
    <property type="component" value="Unassembled WGS sequence"/>
</dbReference>
<proteinExistence type="predicted"/>
<dbReference type="SUPFAM" id="SSF54523">
    <property type="entry name" value="Pili subunits"/>
    <property type="match status" value="1"/>
</dbReference>
<dbReference type="InterPro" id="IPR045584">
    <property type="entry name" value="Pilin-like"/>
</dbReference>
<sequence>MARRRQRETTIWFPWERGGGILRGRGMARAKLVALALGMATLLLLLGARERRKTGVRSTMATIGVVRAGLDAYRADHERKCPASLDALKAEGYIGIDPIDAWGRPLRLVCPGQKDPEGYDLTSDGPDGEIGGLDRVE</sequence>
<dbReference type="InterPro" id="IPR013545">
    <property type="entry name" value="T2SS_protein-GspG_C"/>
</dbReference>
<dbReference type="Gene3D" id="3.30.700.10">
    <property type="entry name" value="Glycoprotein, Type 4 Pilin"/>
    <property type="match status" value="1"/>
</dbReference>
<feature type="region of interest" description="Disordered" evidence="1">
    <location>
        <begin position="114"/>
        <end position="137"/>
    </location>
</feature>
<keyword evidence="4" id="KW-1185">Reference proteome</keyword>
<evidence type="ECO:0000256" key="1">
    <source>
        <dbReference type="SAM" id="MobiDB-lite"/>
    </source>
</evidence>
<dbReference type="AlphaFoldDB" id="A0A9X4ARU7"/>
<feature type="domain" description="Type II secretion system protein GspG C-terminal" evidence="2">
    <location>
        <begin position="88"/>
        <end position="134"/>
    </location>
</feature>
<protein>
    <submittedName>
        <fullName evidence="3">Type II secretion system protein GspG</fullName>
    </submittedName>
</protein>
<organism evidence="3 4">
    <name type="scientific">Polyangium jinanense</name>
    <dbReference type="NCBI Taxonomy" id="2829994"/>
    <lineage>
        <taxon>Bacteria</taxon>
        <taxon>Pseudomonadati</taxon>
        <taxon>Myxococcota</taxon>
        <taxon>Polyangia</taxon>
        <taxon>Polyangiales</taxon>
        <taxon>Polyangiaceae</taxon>
        <taxon>Polyangium</taxon>
    </lineage>
</organism>
<evidence type="ECO:0000313" key="3">
    <source>
        <dbReference type="EMBL" id="MDC3980542.1"/>
    </source>
</evidence>
<dbReference type="RefSeq" id="WP_272417579.1">
    <property type="nucleotide sequence ID" value="NZ_JAGTJJ010000002.1"/>
</dbReference>
<dbReference type="EMBL" id="JAGTJJ010000002">
    <property type="protein sequence ID" value="MDC3980542.1"/>
    <property type="molecule type" value="Genomic_DNA"/>
</dbReference>
<accession>A0A9X4ARU7</accession>
<gene>
    <name evidence="3" type="ORF">KEG57_08560</name>
</gene>